<protein>
    <submittedName>
        <fullName evidence="1">Uncharacterized protein</fullName>
    </submittedName>
</protein>
<name>A0A0D0A3U2_9AGAM</name>
<reference evidence="2" key="2">
    <citation type="submission" date="2015-01" db="EMBL/GenBank/DDBJ databases">
        <title>Evolutionary Origins and Diversification of the Mycorrhizal Mutualists.</title>
        <authorList>
            <consortium name="DOE Joint Genome Institute"/>
            <consortium name="Mycorrhizal Genomics Consortium"/>
            <person name="Kohler A."/>
            <person name="Kuo A."/>
            <person name="Nagy L.G."/>
            <person name="Floudas D."/>
            <person name="Copeland A."/>
            <person name="Barry K.W."/>
            <person name="Cichocki N."/>
            <person name="Veneault-Fourrey C."/>
            <person name="LaButti K."/>
            <person name="Lindquist E.A."/>
            <person name="Lipzen A."/>
            <person name="Lundell T."/>
            <person name="Morin E."/>
            <person name="Murat C."/>
            <person name="Riley R."/>
            <person name="Ohm R."/>
            <person name="Sun H."/>
            <person name="Tunlid A."/>
            <person name="Henrissat B."/>
            <person name="Grigoriev I.V."/>
            <person name="Hibbett D.S."/>
            <person name="Martin F."/>
        </authorList>
    </citation>
    <scope>NUCLEOTIDE SEQUENCE [LARGE SCALE GENOMIC DNA]</scope>
    <source>
        <strain evidence="2">UH-Slu-Lm8-n1</strain>
    </source>
</reference>
<evidence type="ECO:0000313" key="1">
    <source>
        <dbReference type="EMBL" id="KIK44720.1"/>
    </source>
</evidence>
<reference evidence="1 2" key="1">
    <citation type="submission" date="2014-04" db="EMBL/GenBank/DDBJ databases">
        <authorList>
            <consortium name="DOE Joint Genome Institute"/>
            <person name="Kuo A."/>
            <person name="Ruytinx J."/>
            <person name="Rineau F."/>
            <person name="Colpaert J."/>
            <person name="Kohler A."/>
            <person name="Nagy L.G."/>
            <person name="Floudas D."/>
            <person name="Copeland A."/>
            <person name="Barry K.W."/>
            <person name="Cichocki N."/>
            <person name="Veneault-Fourrey C."/>
            <person name="LaButti K."/>
            <person name="Lindquist E.A."/>
            <person name="Lipzen A."/>
            <person name="Lundell T."/>
            <person name="Morin E."/>
            <person name="Murat C."/>
            <person name="Sun H."/>
            <person name="Tunlid A."/>
            <person name="Henrissat B."/>
            <person name="Grigoriev I.V."/>
            <person name="Hibbett D.S."/>
            <person name="Martin F."/>
            <person name="Nordberg H.P."/>
            <person name="Cantor M.N."/>
            <person name="Hua S.X."/>
        </authorList>
    </citation>
    <scope>NUCLEOTIDE SEQUENCE [LARGE SCALE GENOMIC DNA]</scope>
    <source>
        <strain evidence="1 2">UH-Slu-Lm8-n1</strain>
    </source>
</reference>
<dbReference type="AlphaFoldDB" id="A0A0D0A3U2"/>
<dbReference type="OrthoDB" id="10365752at2759"/>
<organism evidence="1 2">
    <name type="scientific">Suillus luteus UH-Slu-Lm8-n1</name>
    <dbReference type="NCBI Taxonomy" id="930992"/>
    <lineage>
        <taxon>Eukaryota</taxon>
        <taxon>Fungi</taxon>
        <taxon>Dikarya</taxon>
        <taxon>Basidiomycota</taxon>
        <taxon>Agaricomycotina</taxon>
        <taxon>Agaricomycetes</taxon>
        <taxon>Agaricomycetidae</taxon>
        <taxon>Boletales</taxon>
        <taxon>Suillineae</taxon>
        <taxon>Suillaceae</taxon>
        <taxon>Suillus</taxon>
    </lineage>
</organism>
<dbReference type="EMBL" id="KN835185">
    <property type="protein sequence ID" value="KIK44720.1"/>
    <property type="molecule type" value="Genomic_DNA"/>
</dbReference>
<dbReference type="HOGENOM" id="CLU_2147531_0_0_1"/>
<sequence>MFKLTSHTAGNSFMIAAAASKSLLTFLFLSHKHLQLQPLSSGSWCVHAKGPIDDENSKPCLSLALSGPFRRSLSLHLSSAWRLRNALVQSCHCPTASEPIALQQHPKRSLFA</sequence>
<proteinExistence type="predicted"/>
<accession>A0A0D0A3U2</accession>
<dbReference type="InParanoid" id="A0A0D0A3U2"/>
<dbReference type="Proteomes" id="UP000054485">
    <property type="component" value="Unassembled WGS sequence"/>
</dbReference>
<keyword evidence="2" id="KW-1185">Reference proteome</keyword>
<evidence type="ECO:0000313" key="2">
    <source>
        <dbReference type="Proteomes" id="UP000054485"/>
    </source>
</evidence>
<gene>
    <name evidence="1" type="ORF">CY34DRAFT_602658</name>
</gene>